<evidence type="ECO:0000313" key="1">
    <source>
        <dbReference type="EMBL" id="EDO59984.1"/>
    </source>
</evidence>
<name>A7VW37_9FIRM</name>
<dbReference type="EMBL" id="ABCB02000020">
    <property type="protein sequence ID" value="EDO59984.1"/>
    <property type="molecule type" value="Genomic_DNA"/>
</dbReference>
<accession>A7VW37</accession>
<dbReference type="Proteomes" id="UP000003490">
    <property type="component" value="Unassembled WGS sequence"/>
</dbReference>
<evidence type="ECO:0000313" key="2">
    <source>
        <dbReference type="Proteomes" id="UP000003490"/>
    </source>
</evidence>
<reference evidence="1 2" key="1">
    <citation type="submission" date="2007-08" db="EMBL/GenBank/DDBJ databases">
        <title>Draft genome sequence of Clostridium leptum (DSM 753).</title>
        <authorList>
            <person name="Sudarsanam P."/>
            <person name="Ley R."/>
            <person name="Guruge J."/>
            <person name="Turnbaugh P.J."/>
            <person name="Mahowald M."/>
            <person name="Liep D."/>
            <person name="Gordon J."/>
        </authorList>
    </citation>
    <scope>NUCLEOTIDE SEQUENCE [LARGE SCALE GENOMIC DNA]</scope>
    <source>
        <strain evidence="1 2">DSM 753</strain>
    </source>
</reference>
<sequence>MQQQPLLKLSELLQYQKTKQAALFQKRQALFFFTLI</sequence>
<comment type="caution">
    <text evidence="1">The sequence shown here is derived from an EMBL/GenBank/DDBJ whole genome shotgun (WGS) entry which is preliminary data.</text>
</comment>
<proteinExistence type="predicted"/>
<reference evidence="1 2" key="2">
    <citation type="submission" date="2007-08" db="EMBL/GenBank/DDBJ databases">
        <authorList>
            <person name="Fulton L."/>
            <person name="Clifton S."/>
            <person name="Fulton B."/>
            <person name="Xu J."/>
            <person name="Minx P."/>
            <person name="Pepin K.H."/>
            <person name="Johnson M."/>
            <person name="Thiruvilangam P."/>
            <person name="Bhonagiri V."/>
            <person name="Nash W.E."/>
            <person name="Wang C."/>
            <person name="Mardis E.R."/>
            <person name="Wilson R.K."/>
        </authorList>
    </citation>
    <scope>NUCLEOTIDE SEQUENCE [LARGE SCALE GENOMIC DNA]</scope>
    <source>
        <strain evidence="1 2">DSM 753</strain>
    </source>
</reference>
<gene>
    <name evidence="1" type="ORF">CLOLEP_02801</name>
</gene>
<protein>
    <submittedName>
        <fullName evidence="1">Uncharacterized protein</fullName>
    </submittedName>
</protein>
<organism evidence="1 2">
    <name type="scientific">[Clostridium] leptum DSM 753</name>
    <dbReference type="NCBI Taxonomy" id="428125"/>
    <lineage>
        <taxon>Bacteria</taxon>
        <taxon>Bacillati</taxon>
        <taxon>Bacillota</taxon>
        <taxon>Clostridia</taxon>
        <taxon>Eubacteriales</taxon>
        <taxon>Oscillospiraceae</taxon>
        <taxon>Oscillospiraceae incertae sedis</taxon>
    </lineage>
</organism>
<dbReference type="AlphaFoldDB" id="A7VW37"/>
<dbReference type="HOGENOM" id="CLU_3355471_0_0_9"/>